<dbReference type="PANTHER" id="PTHR43745">
    <property type="entry name" value="NITROREDUCTASE MJ1384-RELATED"/>
    <property type="match status" value="1"/>
</dbReference>
<comment type="caution">
    <text evidence="3">The sequence shown here is derived from an EMBL/GenBank/DDBJ whole genome shotgun (WGS) entry which is preliminary data.</text>
</comment>
<evidence type="ECO:0000313" key="3">
    <source>
        <dbReference type="EMBL" id="GAA2924002.1"/>
    </source>
</evidence>
<dbReference type="NCBIfam" id="TIGR03605">
    <property type="entry name" value="antibiot_sagB"/>
    <property type="match status" value="1"/>
</dbReference>
<dbReference type="InterPro" id="IPR052544">
    <property type="entry name" value="Bacteriocin_Proc_Enz"/>
</dbReference>
<evidence type="ECO:0000259" key="2">
    <source>
        <dbReference type="Pfam" id="PF00881"/>
    </source>
</evidence>
<dbReference type="Pfam" id="PF00881">
    <property type="entry name" value="Nitroreductase"/>
    <property type="match status" value="1"/>
</dbReference>
<reference evidence="4" key="1">
    <citation type="journal article" date="2019" name="Int. J. Syst. Evol. Microbiol.">
        <title>The Global Catalogue of Microorganisms (GCM) 10K type strain sequencing project: providing services to taxonomists for standard genome sequencing and annotation.</title>
        <authorList>
            <consortium name="The Broad Institute Genomics Platform"/>
            <consortium name="The Broad Institute Genome Sequencing Center for Infectious Disease"/>
            <person name="Wu L."/>
            <person name="Ma J."/>
        </authorList>
    </citation>
    <scope>NUCLEOTIDE SEQUENCE [LARGE SCALE GENOMIC DNA]</scope>
    <source>
        <strain evidence="4">JCM 9088</strain>
    </source>
</reference>
<dbReference type="CDD" id="cd02142">
    <property type="entry name" value="McbC_SagB-like_oxidoreductase"/>
    <property type="match status" value="1"/>
</dbReference>
<evidence type="ECO:0000256" key="1">
    <source>
        <dbReference type="SAM" id="MobiDB-lite"/>
    </source>
</evidence>
<feature type="region of interest" description="Disordered" evidence="1">
    <location>
        <begin position="259"/>
        <end position="285"/>
    </location>
</feature>
<accession>A0ABP6J7I0</accession>
<dbReference type="RefSeq" id="WP_344489902.1">
    <property type="nucleotide sequence ID" value="NZ_BAAAUD010000008.1"/>
</dbReference>
<organism evidence="3 4">
    <name type="scientific">Streptomyces enissocaesilis</name>
    <dbReference type="NCBI Taxonomy" id="332589"/>
    <lineage>
        <taxon>Bacteria</taxon>
        <taxon>Bacillati</taxon>
        <taxon>Actinomycetota</taxon>
        <taxon>Actinomycetes</taxon>
        <taxon>Kitasatosporales</taxon>
        <taxon>Streptomycetaceae</taxon>
        <taxon>Streptomyces</taxon>
        <taxon>Streptomyces rochei group</taxon>
    </lineage>
</organism>
<dbReference type="InterPro" id="IPR020051">
    <property type="entry name" value="SagB-type_dehydrogenase"/>
</dbReference>
<dbReference type="EMBL" id="BAAAUD010000008">
    <property type="protein sequence ID" value="GAA2924002.1"/>
    <property type="molecule type" value="Genomic_DNA"/>
</dbReference>
<dbReference type="Gene3D" id="3.40.109.10">
    <property type="entry name" value="NADH Oxidase"/>
    <property type="match status" value="2"/>
</dbReference>
<protein>
    <recommendedName>
        <fullName evidence="2">Nitroreductase domain-containing protein</fullName>
    </recommendedName>
</protein>
<dbReference type="InterPro" id="IPR029479">
    <property type="entry name" value="Nitroreductase"/>
</dbReference>
<feature type="region of interest" description="Disordered" evidence="1">
    <location>
        <begin position="465"/>
        <end position="487"/>
    </location>
</feature>
<dbReference type="InterPro" id="IPR000415">
    <property type="entry name" value="Nitroreductase-like"/>
</dbReference>
<sequence>MRTPEGEATRRFLAAVRDPLAALADSSSAPPRYKHYPDAERTRLPQAGRNAWKGELLYHLLGLTRLDWQYRDNTMPTAVPGTGVVRVARPVPSGGALYPIEAYLADDTALHHYDAVHHTLESLRDGDHRKPLLPATEAEAEAVLVLTAVFWRNGFKYRDFSYRLQCQEVGALCAQALVLAKRLHLSASVHLEFDGERTDALVGLDHEAESALAVLVFRSTAARPVPGTPPDLGRPVARPAQAPTPVTRLLPHLAALHAAGRRPRPAPRPPAQENPPTPTGRVLRLPRVNPPDLDQGIAHRASPLHGYQAHPLTLEDLARILTAALPDGPAMTGMGLFARNITGVTPGLYHYDPDRNLITGTGRDDLDTGLFTAPTVHALRDAAAVLIPIGAPLLHAATCGDTGYRLLQAETGMRVHRASLAAAALGLAARIHSEATNAATDTALGLAGTPWQSLSFLLIGRPHPSGSALRCRPERKGHRPDRASPNQ</sequence>
<name>A0ABP6J7I0_9ACTN</name>
<dbReference type="Proteomes" id="UP001500403">
    <property type="component" value="Unassembled WGS sequence"/>
</dbReference>
<keyword evidence="4" id="KW-1185">Reference proteome</keyword>
<dbReference type="SUPFAM" id="SSF55469">
    <property type="entry name" value="FMN-dependent nitroreductase-like"/>
    <property type="match status" value="1"/>
</dbReference>
<feature type="compositionally biased region" description="Pro residues" evidence="1">
    <location>
        <begin position="266"/>
        <end position="278"/>
    </location>
</feature>
<evidence type="ECO:0000313" key="4">
    <source>
        <dbReference type="Proteomes" id="UP001500403"/>
    </source>
</evidence>
<proteinExistence type="predicted"/>
<feature type="domain" description="Nitroreductase" evidence="2">
    <location>
        <begin position="85"/>
        <end position="212"/>
    </location>
</feature>
<gene>
    <name evidence="3" type="ORF">GCM10010446_05230</name>
</gene>
<dbReference type="PANTHER" id="PTHR43745:SF2">
    <property type="entry name" value="NITROREDUCTASE MJ1384-RELATED"/>
    <property type="match status" value="1"/>
</dbReference>